<dbReference type="SUPFAM" id="SSF50630">
    <property type="entry name" value="Acid proteases"/>
    <property type="match status" value="1"/>
</dbReference>
<dbReference type="PANTHER" id="PTHR33067:SF31">
    <property type="entry name" value="RNA-DIRECTED DNA POLYMERASE"/>
    <property type="match status" value="1"/>
</dbReference>
<dbReference type="InterPro" id="IPR021109">
    <property type="entry name" value="Peptidase_aspartic_dom_sf"/>
</dbReference>
<reference evidence="2 3" key="1">
    <citation type="submission" date="2018-05" db="EMBL/GenBank/DDBJ databases">
        <authorList>
            <person name="Thind KAUR A."/>
        </authorList>
    </citation>
    <scope>NUCLEOTIDE SEQUENCE [LARGE SCALE GENOMIC DNA]</scope>
</reference>
<dbReference type="PANTHER" id="PTHR33067">
    <property type="entry name" value="RNA-DIRECTED DNA POLYMERASE-RELATED"/>
    <property type="match status" value="1"/>
</dbReference>
<feature type="compositionally biased region" description="Basic and acidic residues" evidence="1">
    <location>
        <begin position="184"/>
        <end position="194"/>
    </location>
</feature>
<organism evidence="2 3">
    <name type="scientific">Triticum aestivum</name>
    <name type="common">Wheat</name>
    <dbReference type="NCBI Taxonomy" id="4565"/>
    <lineage>
        <taxon>Eukaryota</taxon>
        <taxon>Viridiplantae</taxon>
        <taxon>Streptophyta</taxon>
        <taxon>Embryophyta</taxon>
        <taxon>Tracheophyta</taxon>
        <taxon>Spermatophyta</taxon>
        <taxon>Magnoliopsida</taxon>
        <taxon>Liliopsida</taxon>
        <taxon>Poales</taxon>
        <taxon>Poaceae</taxon>
        <taxon>BOP clade</taxon>
        <taxon>Pooideae</taxon>
        <taxon>Triticodae</taxon>
        <taxon>Triticeae</taxon>
        <taxon>Triticinae</taxon>
        <taxon>Triticum</taxon>
    </lineage>
</organism>
<proteinExistence type="predicted"/>
<dbReference type="Gene3D" id="2.40.70.10">
    <property type="entry name" value="Acid Proteases"/>
    <property type="match status" value="1"/>
</dbReference>
<feature type="compositionally biased region" description="Polar residues" evidence="1">
    <location>
        <begin position="224"/>
        <end position="239"/>
    </location>
</feature>
<feature type="region of interest" description="Disordered" evidence="1">
    <location>
        <begin position="172"/>
        <end position="316"/>
    </location>
</feature>
<feature type="region of interest" description="Disordered" evidence="1">
    <location>
        <begin position="1"/>
        <end position="50"/>
    </location>
</feature>
<gene>
    <name evidence="2" type="ORF">CAMPLR22A2D_LOCUS1359</name>
</gene>
<feature type="compositionally biased region" description="Low complexity" evidence="1">
    <location>
        <begin position="22"/>
        <end position="35"/>
    </location>
</feature>
<evidence type="ECO:0008006" key="4">
    <source>
        <dbReference type="Google" id="ProtNLM"/>
    </source>
</evidence>
<dbReference type="AlphaFoldDB" id="A0A7H4LDS1"/>
<protein>
    <recommendedName>
        <fullName evidence="4">Aspartic peptidase DDI1-type domain-containing protein</fullName>
    </recommendedName>
</protein>
<name>A0A7H4LDS1_WHEAT</name>
<evidence type="ECO:0000313" key="2">
    <source>
        <dbReference type="EMBL" id="SPT16759.1"/>
    </source>
</evidence>
<dbReference type="EMBL" id="LS480641">
    <property type="protein sequence ID" value="SPT16759.1"/>
    <property type="molecule type" value="Genomic_DNA"/>
</dbReference>
<accession>A0A7H4LDS1</accession>
<dbReference type="Proteomes" id="UP000280104">
    <property type="component" value="Chromosome II"/>
</dbReference>
<evidence type="ECO:0000313" key="3">
    <source>
        <dbReference type="Proteomes" id="UP000280104"/>
    </source>
</evidence>
<dbReference type="CDD" id="cd00303">
    <property type="entry name" value="retropepsin_like"/>
    <property type="match status" value="1"/>
</dbReference>
<feature type="compositionally biased region" description="Basic and acidic residues" evidence="1">
    <location>
        <begin position="281"/>
        <end position="299"/>
    </location>
</feature>
<sequence>MKNLKDEKTKNYPSTTRGGKELPSSSALDSPSVLSKLATPKPASAINSDMSHVIDDATSAMHDTYDETTSMVDPTVPLGEFLDEQLARDRENEIIETDNIDESDDEDSPPRYELPVVPEGYVMDEETARDFLACNDRSSKEQVLKAQNDLLNELNSKNNDFAVRVATRGGKVTQEPLYPKGHPKRIEQDSKRNNVDAPSPSKKKKRKNDRTLHASSEPVVDTPENPNDISISDAETQSGNEHEPSDNVSNDVHVDAPSSNDNDVEIEPAVDLDNPQSKNQCYEKRDFVARKHGKEREPWVQKPMPFPPKPSKKKDDEDFERFAKMIRPIFLHMRFTDMLKMNPYAKYMKEIVTNKRNIPEAKISTMLANYTFKGGIPKKLGDPGVPTIPCSIKRNYVRTALCDLGAGVSVMPLSLYRKLDLNKLTPTEISLQMADKSIAIPVGIYEDVPVVVANVTILTDFVILDIPEDDSMSIILGRPFLNTAGAVIDCNKGNVTFHVNGNEHTVHFPRKQPQVHIINSIGKFHRLFLEVLNFLFLLSRRNMIFLLLGTCISPLR</sequence>
<feature type="compositionally biased region" description="Basic and acidic residues" evidence="1">
    <location>
        <begin position="1"/>
        <end position="10"/>
    </location>
</feature>
<evidence type="ECO:0000256" key="1">
    <source>
        <dbReference type="SAM" id="MobiDB-lite"/>
    </source>
</evidence>